<dbReference type="CDD" id="cd03498">
    <property type="entry name" value="SQR_TypeB_2_TM"/>
    <property type="match status" value="1"/>
</dbReference>
<keyword evidence="1" id="KW-0812">Transmembrane</keyword>
<accession>A0ABS9BIQ6</accession>
<dbReference type="InterPro" id="IPR034804">
    <property type="entry name" value="SQR/QFR_C/D"/>
</dbReference>
<keyword evidence="3" id="KW-1185">Reference proteome</keyword>
<dbReference type="SUPFAM" id="SSF81343">
    <property type="entry name" value="Fumarate reductase respiratory complex transmembrane subunits"/>
    <property type="match status" value="1"/>
</dbReference>
<keyword evidence="1" id="KW-0472">Membrane</keyword>
<dbReference type="Proteomes" id="UP001200145">
    <property type="component" value="Unassembled WGS sequence"/>
</dbReference>
<feature type="transmembrane region" description="Helical" evidence="1">
    <location>
        <begin position="21"/>
        <end position="43"/>
    </location>
</feature>
<feature type="transmembrane region" description="Helical" evidence="1">
    <location>
        <begin position="166"/>
        <end position="184"/>
    </location>
</feature>
<proteinExistence type="predicted"/>
<evidence type="ECO:0000313" key="2">
    <source>
        <dbReference type="EMBL" id="MCF1714993.1"/>
    </source>
</evidence>
<sequence>MQWSEFFTSSVGKKFVMGLTGLFLISFLVIHVGINATIFADLVDPDENGAMFNKAAHFMGSTVLIRILEIGLFAGIILHIVQGYMLEAKNRSARSVGYAVNLGNRGSKWYSRAMGLLGTIILLFLIIHMAHFWVKARITHTLAPVTYNGVEMHDMFSEMKAVFSEGWVIAVYVLGCISLGYHLAHGFQSAFRTVGVHNNKYNSLLVNLGYGFSILVSLLFALMPIAMYFGWVG</sequence>
<gene>
    <name evidence="2" type="ORF">L0U88_10185</name>
</gene>
<dbReference type="InterPro" id="IPR011138">
    <property type="entry name" value="Cytochrome_b-558"/>
</dbReference>
<dbReference type="NCBIfam" id="TIGR02046">
    <property type="entry name" value="sdhC_b558_fam"/>
    <property type="match status" value="1"/>
</dbReference>
<evidence type="ECO:0000256" key="1">
    <source>
        <dbReference type="SAM" id="Phobius"/>
    </source>
</evidence>
<feature type="transmembrane region" description="Helical" evidence="1">
    <location>
        <begin position="63"/>
        <end position="86"/>
    </location>
</feature>
<dbReference type="EMBL" id="JAKEVY010000002">
    <property type="protein sequence ID" value="MCF1714993.1"/>
    <property type="molecule type" value="Genomic_DNA"/>
</dbReference>
<feature type="transmembrane region" description="Helical" evidence="1">
    <location>
        <begin position="113"/>
        <end position="134"/>
    </location>
</feature>
<comment type="caution">
    <text evidence="2">The sequence shown here is derived from an EMBL/GenBank/DDBJ whole genome shotgun (WGS) entry which is preliminary data.</text>
</comment>
<name>A0ABS9BIQ6_9BACT</name>
<dbReference type="RefSeq" id="WP_234865944.1">
    <property type="nucleotide sequence ID" value="NZ_JAKEVY010000002.1"/>
</dbReference>
<feature type="transmembrane region" description="Helical" evidence="1">
    <location>
        <begin position="204"/>
        <end position="231"/>
    </location>
</feature>
<evidence type="ECO:0000313" key="3">
    <source>
        <dbReference type="Proteomes" id="UP001200145"/>
    </source>
</evidence>
<organism evidence="2 3">
    <name type="scientific">Flavihumibacter fluminis</name>
    <dbReference type="NCBI Taxonomy" id="2909236"/>
    <lineage>
        <taxon>Bacteria</taxon>
        <taxon>Pseudomonadati</taxon>
        <taxon>Bacteroidota</taxon>
        <taxon>Chitinophagia</taxon>
        <taxon>Chitinophagales</taxon>
        <taxon>Chitinophagaceae</taxon>
        <taxon>Flavihumibacter</taxon>
    </lineage>
</organism>
<dbReference type="Gene3D" id="1.20.1300.10">
    <property type="entry name" value="Fumarate reductase/succinate dehydrogenase, transmembrane subunit"/>
    <property type="match status" value="1"/>
</dbReference>
<keyword evidence="1" id="KW-1133">Transmembrane helix</keyword>
<reference evidence="2 3" key="1">
    <citation type="submission" date="2022-01" db="EMBL/GenBank/DDBJ databases">
        <title>Flavihumibacter sp. nov., isolated from sediment of a river.</title>
        <authorList>
            <person name="Liu H."/>
        </authorList>
    </citation>
    <scope>NUCLEOTIDE SEQUENCE [LARGE SCALE GENOMIC DNA]</scope>
    <source>
        <strain evidence="2 3">RY-1</strain>
    </source>
</reference>
<protein>
    <submittedName>
        <fullName evidence="2">Succinate dehydrogenase cytochrome b subunit</fullName>
    </submittedName>
</protein>